<dbReference type="Proteomes" id="UP000290261">
    <property type="component" value="Unassembled WGS sequence"/>
</dbReference>
<feature type="region of interest" description="Disordered" evidence="1">
    <location>
        <begin position="31"/>
        <end position="57"/>
    </location>
</feature>
<name>A0A444VI47_9FLAO</name>
<evidence type="ECO:0000256" key="1">
    <source>
        <dbReference type="SAM" id="MobiDB-lite"/>
    </source>
</evidence>
<organism evidence="2 3">
    <name type="scientific">Flagellimonas olearia</name>
    <dbReference type="NCBI Taxonomy" id="552546"/>
    <lineage>
        <taxon>Bacteria</taxon>
        <taxon>Pseudomonadati</taxon>
        <taxon>Bacteroidota</taxon>
        <taxon>Flavobacteriia</taxon>
        <taxon>Flavobacteriales</taxon>
        <taxon>Flavobacteriaceae</taxon>
        <taxon>Flagellimonas</taxon>
    </lineage>
</organism>
<sequence length="74" mass="8481">MCKPYKKEPQRKWGSGFMLATRRDVVVLPTKKEEGQRGLREGAKRNPVKPISHGSSTKWRKETTTVVVPINLFD</sequence>
<gene>
    <name evidence="2" type="ORF">DN53_05740</name>
</gene>
<keyword evidence="3" id="KW-1185">Reference proteome</keyword>
<proteinExistence type="predicted"/>
<dbReference type="EMBL" id="JJMP01000010">
    <property type="protein sequence ID" value="RYC50420.1"/>
    <property type="molecule type" value="Genomic_DNA"/>
</dbReference>
<evidence type="ECO:0000313" key="2">
    <source>
        <dbReference type="EMBL" id="RYC50420.1"/>
    </source>
</evidence>
<feature type="compositionally biased region" description="Basic and acidic residues" evidence="1">
    <location>
        <begin position="31"/>
        <end position="44"/>
    </location>
</feature>
<protein>
    <submittedName>
        <fullName evidence="2">Uncharacterized protein</fullName>
    </submittedName>
</protein>
<reference evidence="2 3" key="1">
    <citation type="submission" date="2014-04" db="EMBL/GenBank/DDBJ databases">
        <title>Whole genome of Muricauda olearia.</title>
        <authorList>
            <person name="Zhang X.-H."/>
            <person name="Tang K."/>
        </authorList>
    </citation>
    <scope>NUCLEOTIDE SEQUENCE [LARGE SCALE GENOMIC DNA]</scope>
    <source>
        <strain evidence="2 3">Th120</strain>
    </source>
</reference>
<accession>A0A444VI47</accession>
<comment type="caution">
    <text evidence="2">The sequence shown here is derived from an EMBL/GenBank/DDBJ whole genome shotgun (WGS) entry which is preliminary data.</text>
</comment>
<evidence type="ECO:0000313" key="3">
    <source>
        <dbReference type="Proteomes" id="UP000290261"/>
    </source>
</evidence>
<dbReference type="AlphaFoldDB" id="A0A444VI47"/>